<keyword evidence="5" id="KW-0653">Protein transport</keyword>
<accession>A0A9Q0LG32</accession>
<comment type="subcellular location">
    <subcellularLocation>
        <location evidence="1">Golgi apparatus membrane</location>
        <topology evidence="1">Peripheral membrane protein</topology>
    </subcellularLocation>
</comment>
<protein>
    <recommendedName>
        <fullName evidence="3">Conserved oligomeric Golgi complex subunit 1</fullName>
    </recommendedName>
</protein>
<dbReference type="GO" id="GO:0015031">
    <property type="term" value="P:protein transport"/>
    <property type="evidence" value="ECO:0007669"/>
    <property type="project" value="UniProtKB-KW"/>
</dbReference>
<dbReference type="OrthoDB" id="46189at2759"/>
<evidence type="ECO:0000256" key="7">
    <source>
        <dbReference type="ARBA" id="ARBA00023136"/>
    </source>
</evidence>
<comment type="caution">
    <text evidence="9">The sequence shown here is derived from an EMBL/GenBank/DDBJ whole genome shotgun (WGS) entry which is preliminary data.</text>
</comment>
<dbReference type="Pfam" id="PF08700">
    <property type="entry name" value="VPS51_Exo84_N"/>
    <property type="match status" value="1"/>
</dbReference>
<feature type="coiled-coil region" evidence="8">
    <location>
        <begin position="25"/>
        <end position="52"/>
    </location>
</feature>
<organism evidence="9 10">
    <name type="scientific">Anaeramoeba ignava</name>
    <name type="common">Anaerobic marine amoeba</name>
    <dbReference type="NCBI Taxonomy" id="1746090"/>
    <lineage>
        <taxon>Eukaryota</taxon>
        <taxon>Metamonada</taxon>
        <taxon>Anaeramoebidae</taxon>
        <taxon>Anaeramoeba</taxon>
    </lineage>
</organism>
<evidence type="ECO:0000256" key="2">
    <source>
        <dbReference type="ARBA" id="ARBA00006653"/>
    </source>
</evidence>
<dbReference type="EMBL" id="JAPDFW010000085">
    <property type="protein sequence ID" value="KAJ5071749.1"/>
    <property type="molecule type" value="Genomic_DNA"/>
</dbReference>
<feature type="coiled-coil region" evidence="8">
    <location>
        <begin position="773"/>
        <end position="810"/>
    </location>
</feature>
<dbReference type="AlphaFoldDB" id="A0A9Q0LG32"/>
<dbReference type="GO" id="GO:0017119">
    <property type="term" value="C:Golgi transport complex"/>
    <property type="evidence" value="ECO:0007669"/>
    <property type="project" value="InterPro"/>
</dbReference>
<keyword evidence="6" id="KW-0333">Golgi apparatus</keyword>
<evidence type="ECO:0000256" key="4">
    <source>
        <dbReference type="ARBA" id="ARBA00022448"/>
    </source>
</evidence>
<sequence length="909" mass="107070">MDFIDFNKTPLSLPNIHSVFQKTPILQIQDLNQQTQKAIAEKKQKLRDIVSRRYRNLIDSVDIIADMRTIAESLSVPIEQFTNKISQFTKKNFYSKEQNLIQEEKNQKFLFKSSINKLVNELINVPENIINLLNQNKILNAAKLFKKSSLDYQNLQEKQKSHENIEKISFDFFTQYWDFIQDHFRIIIEKSQSQMKLLNISNSEYSDAISAIVYLKFQEEKNALILFLDNQLSGLETLIEEFKANSKDSEQEKNSKFIKLISSNLFRIISSATTIFSSTQNPDSLYLKLDGDCVVISQTTLKECFEDWLQKCSLKIRDSLLKVLYNNNSLKILGNFISIICQELRIESQKQKQNQKNQKHQTENKYKQGIFSKKKRNEKYSVEEHFMGNLIWNIVFQDLLIKTSQDFLQQILDSLHLSDYVPEVLKKLPIKANQDSEVWQSNRFISQIQKTKSTHMIFENEDNGIVEYSKVILDKGIEIVDKFVESLNDLFVFEKISEIVIQAFQEKTLLLGFKFLAMIQEYFVEKISGMQLKKNSNSNSNSNINSNSISIQDHLQKINHVQEEIFNLLSNNQDVFDFKETDNLICDELTILSRISSILKRIFIGILEKIFIKFLPEKKNQFKKEWKKMDDDFSICIRLGYYVWAKKTMKKHCQELRSKIESDFLDQDEQKFLWKKQMIEGKNDADEQIKETIELPFIPSGYLTTILFHVCKDVIDKGGAFLGDSILKQIFMVFHQELFSIYSDFMNSKIFTENSSENQNLQFGFDIRFLFLLFGLTKENENNENENNENENNENENEIENENENLIENKFFEKIKIIIFGKEEMQSLFSKIETKIDPINWVIYQPFIVSNIEMQAKRSYMLYGILSRFSETMKEIILKKKDQEKKITSSIHYNVVQIKKMNYLNLEQK</sequence>
<evidence type="ECO:0000256" key="1">
    <source>
        <dbReference type="ARBA" id="ARBA00004395"/>
    </source>
</evidence>
<evidence type="ECO:0000313" key="9">
    <source>
        <dbReference type="EMBL" id="KAJ5071749.1"/>
    </source>
</evidence>
<dbReference type="InterPro" id="IPR033370">
    <property type="entry name" value="COG1"/>
</dbReference>
<gene>
    <name evidence="9" type="ORF">M0811_09909</name>
</gene>
<evidence type="ECO:0000256" key="8">
    <source>
        <dbReference type="SAM" id="Coils"/>
    </source>
</evidence>
<evidence type="ECO:0000256" key="6">
    <source>
        <dbReference type="ARBA" id="ARBA00023034"/>
    </source>
</evidence>
<dbReference type="OMA" id="IGSEHNE"/>
<dbReference type="GO" id="GO:0000139">
    <property type="term" value="C:Golgi membrane"/>
    <property type="evidence" value="ECO:0007669"/>
    <property type="project" value="UniProtKB-SubCell"/>
</dbReference>
<dbReference type="Proteomes" id="UP001149090">
    <property type="component" value="Unassembled WGS sequence"/>
</dbReference>
<evidence type="ECO:0000256" key="3">
    <source>
        <dbReference type="ARBA" id="ARBA00020978"/>
    </source>
</evidence>
<evidence type="ECO:0000256" key="5">
    <source>
        <dbReference type="ARBA" id="ARBA00022927"/>
    </source>
</evidence>
<keyword evidence="7" id="KW-0472">Membrane</keyword>
<dbReference type="GO" id="GO:0006891">
    <property type="term" value="P:intra-Golgi vesicle-mediated transport"/>
    <property type="evidence" value="ECO:0007669"/>
    <property type="project" value="InterPro"/>
</dbReference>
<proteinExistence type="inferred from homology"/>
<dbReference type="PANTHER" id="PTHR31658">
    <property type="entry name" value="CONSERVED OLIGOMERIC GOLGI COMPLEX SUBUNIT 1"/>
    <property type="match status" value="1"/>
</dbReference>
<comment type="similarity">
    <text evidence="2">Belongs to the COG1 family.</text>
</comment>
<keyword evidence="8" id="KW-0175">Coiled coil</keyword>
<keyword evidence="10" id="KW-1185">Reference proteome</keyword>
<keyword evidence="4" id="KW-0813">Transport</keyword>
<name>A0A9Q0LG32_ANAIG</name>
<dbReference type="PANTHER" id="PTHR31658:SF0">
    <property type="entry name" value="CONSERVED OLIGOMERIC GOLGI COMPLEX SUBUNIT 1"/>
    <property type="match status" value="1"/>
</dbReference>
<evidence type="ECO:0000313" key="10">
    <source>
        <dbReference type="Proteomes" id="UP001149090"/>
    </source>
</evidence>
<reference evidence="9" key="1">
    <citation type="submission" date="2022-10" db="EMBL/GenBank/DDBJ databases">
        <title>Novel sulphate-reducing endosymbionts in the free-living metamonad Anaeramoeba.</title>
        <authorList>
            <person name="Jerlstrom-Hultqvist J."/>
            <person name="Cepicka I."/>
            <person name="Gallot-Lavallee L."/>
            <person name="Salas-Leiva D."/>
            <person name="Curtis B.A."/>
            <person name="Zahonova K."/>
            <person name="Pipaliya S."/>
            <person name="Dacks J."/>
            <person name="Roger A.J."/>
        </authorList>
    </citation>
    <scope>NUCLEOTIDE SEQUENCE</scope>
    <source>
        <strain evidence="9">BMAN</strain>
    </source>
</reference>